<dbReference type="Gene3D" id="3.10.350.10">
    <property type="entry name" value="LysM domain"/>
    <property type="match status" value="1"/>
</dbReference>
<feature type="compositionally biased region" description="Low complexity" evidence="1">
    <location>
        <begin position="172"/>
        <end position="185"/>
    </location>
</feature>
<gene>
    <name evidence="3" type="ORF">JQC72_11550</name>
</gene>
<dbReference type="InterPro" id="IPR036779">
    <property type="entry name" value="LysM_dom_sf"/>
</dbReference>
<accession>A0ABS2WKY1</accession>
<dbReference type="Proteomes" id="UP001177120">
    <property type="component" value="Unassembled WGS sequence"/>
</dbReference>
<dbReference type="Pfam" id="PF01476">
    <property type="entry name" value="LysM"/>
    <property type="match status" value="1"/>
</dbReference>
<dbReference type="CDD" id="cd00118">
    <property type="entry name" value="LysM"/>
    <property type="match status" value="1"/>
</dbReference>
<keyword evidence="4" id="KW-1185">Reference proteome</keyword>
<evidence type="ECO:0000256" key="1">
    <source>
        <dbReference type="SAM" id="MobiDB-lite"/>
    </source>
</evidence>
<protein>
    <submittedName>
        <fullName evidence="3">LysM peptidoglycan-binding domain-containing protein</fullName>
    </submittedName>
</protein>
<dbReference type="PROSITE" id="PS51782">
    <property type="entry name" value="LYSM"/>
    <property type="match status" value="1"/>
</dbReference>
<organism evidence="3 4">
    <name type="scientific">Polycladomyces zharkentensis</name>
    <dbReference type="NCBI Taxonomy" id="2807616"/>
    <lineage>
        <taxon>Bacteria</taxon>
        <taxon>Bacillati</taxon>
        <taxon>Bacillota</taxon>
        <taxon>Bacilli</taxon>
        <taxon>Bacillales</taxon>
        <taxon>Thermoactinomycetaceae</taxon>
        <taxon>Polycladomyces</taxon>
    </lineage>
</organism>
<dbReference type="SUPFAM" id="SSF54106">
    <property type="entry name" value="LysM domain"/>
    <property type="match status" value="1"/>
</dbReference>
<comment type="caution">
    <text evidence="3">The sequence shown here is derived from an EMBL/GenBank/DDBJ whole genome shotgun (WGS) entry which is preliminary data.</text>
</comment>
<feature type="compositionally biased region" description="Low complexity" evidence="1">
    <location>
        <begin position="140"/>
        <end position="150"/>
    </location>
</feature>
<dbReference type="RefSeq" id="WP_205495802.1">
    <property type="nucleotide sequence ID" value="NZ_JAFHAP010000010.1"/>
</dbReference>
<feature type="compositionally biased region" description="Pro residues" evidence="1">
    <location>
        <begin position="73"/>
        <end position="94"/>
    </location>
</feature>
<evidence type="ECO:0000259" key="2">
    <source>
        <dbReference type="PROSITE" id="PS51782"/>
    </source>
</evidence>
<dbReference type="InterPro" id="IPR018392">
    <property type="entry name" value="LysM"/>
</dbReference>
<name>A0ABS2WKY1_9BACL</name>
<proteinExistence type="predicted"/>
<reference evidence="3" key="1">
    <citation type="journal article" date="2024" name="Int. J. Syst. Evol. Microbiol.">
        <title>Polycladomyces zharkentensis sp. nov., a novel thermophilic cellulose- and starch-degrading member of the Bacillota from a geothermal aquifer in Kazakhstan.</title>
        <authorList>
            <person name="Mashzhan A."/>
            <person name="Kistaubayeva A."/>
            <person name="Javier-Lopez R."/>
            <person name="Bissenova U."/>
            <person name="Bissenbay A."/>
            <person name="Birkeland N.K."/>
        </authorList>
    </citation>
    <scope>NUCLEOTIDE SEQUENCE</scope>
    <source>
        <strain evidence="3">ZKZ2T</strain>
    </source>
</reference>
<feature type="region of interest" description="Disordered" evidence="1">
    <location>
        <begin position="140"/>
        <end position="185"/>
    </location>
</feature>
<feature type="domain" description="LysM" evidence="2">
    <location>
        <begin position="2"/>
        <end position="47"/>
    </location>
</feature>
<sequence length="185" mass="20216">MKIHIVQSGETLEDLSARYGVSVAKLKEFNPQLSDGDELTPGTKVKMPTGRVKVNTACSKAIAGEMESSRQYDPPPRRPVVPRIPTPVQPPGFPRPIRSGIPPLPNPPAGFCPPVFPYTPDYHTYAPPMYPPFWYGWPSQSPGVPSSPGQRSKLSRTHAVEESPTSPAFEWESAVETAESSSAEY</sequence>
<dbReference type="SMART" id="SM00257">
    <property type="entry name" value="LysM"/>
    <property type="match status" value="1"/>
</dbReference>
<feature type="region of interest" description="Disordered" evidence="1">
    <location>
        <begin position="66"/>
        <end position="104"/>
    </location>
</feature>
<dbReference type="EMBL" id="JAFHAP010000010">
    <property type="protein sequence ID" value="MBN2910136.1"/>
    <property type="molecule type" value="Genomic_DNA"/>
</dbReference>
<evidence type="ECO:0000313" key="4">
    <source>
        <dbReference type="Proteomes" id="UP001177120"/>
    </source>
</evidence>
<evidence type="ECO:0000313" key="3">
    <source>
        <dbReference type="EMBL" id="MBN2910136.1"/>
    </source>
</evidence>